<feature type="compositionally biased region" description="Basic residues" evidence="1">
    <location>
        <begin position="31"/>
        <end position="40"/>
    </location>
</feature>
<accession>A0A8J2KH39</accession>
<evidence type="ECO:0000313" key="2">
    <source>
        <dbReference type="EMBL" id="CAG7785991.1"/>
    </source>
</evidence>
<comment type="caution">
    <text evidence="2">The sequence shown here is derived from an EMBL/GenBank/DDBJ whole genome shotgun (WGS) entry which is preliminary data.</text>
</comment>
<keyword evidence="3" id="KW-1185">Reference proteome</keyword>
<dbReference type="AlphaFoldDB" id="A0A8J2KH39"/>
<dbReference type="OrthoDB" id="8188373at2759"/>
<evidence type="ECO:0000313" key="3">
    <source>
        <dbReference type="Proteomes" id="UP000708208"/>
    </source>
</evidence>
<feature type="region of interest" description="Disordered" evidence="1">
    <location>
        <begin position="1"/>
        <end position="99"/>
    </location>
</feature>
<feature type="compositionally biased region" description="Basic residues" evidence="1">
    <location>
        <begin position="49"/>
        <end position="72"/>
    </location>
</feature>
<reference evidence="2" key="1">
    <citation type="submission" date="2021-06" db="EMBL/GenBank/DDBJ databases">
        <authorList>
            <person name="Hodson N. C."/>
            <person name="Mongue J. A."/>
            <person name="Jaron S. K."/>
        </authorList>
    </citation>
    <scope>NUCLEOTIDE SEQUENCE</scope>
</reference>
<protein>
    <submittedName>
        <fullName evidence="2">Uncharacterized protein</fullName>
    </submittedName>
</protein>
<dbReference type="Proteomes" id="UP000708208">
    <property type="component" value="Unassembled WGS sequence"/>
</dbReference>
<sequence length="212" mass="23810">MASGGLNPEASSYLIPLKKSAGVKKKEQTGKGKKKRRRAFYKPVQLGLVRRRRKSHKKPKRGRAKKQNKKQSIKCVQLGAGRKRRNRSASPQEKDGRLKNELYYPNVTPEVLRASDPRWKARFDMSKKSQPFEVVGQLVGSIFTQPRYIPAGSHIRIVLRRAEPELCLECSMATKAGTNGVPYKYQITDAIFCGSKKVSKPIIDPTSTGMSP</sequence>
<evidence type="ECO:0000256" key="1">
    <source>
        <dbReference type="SAM" id="MobiDB-lite"/>
    </source>
</evidence>
<dbReference type="EMBL" id="CAJVCH010308312">
    <property type="protein sequence ID" value="CAG7785991.1"/>
    <property type="molecule type" value="Genomic_DNA"/>
</dbReference>
<gene>
    <name evidence="2" type="ORF">AFUS01_LOCUS24579</name>
</gene>
<organism evidence="2 3">
    <name type="scientific">Allacma fusca</name>
    <dbReference type="NCBI Taxonomy" id="39272"/>
    <lineage>
        <taxon>Eukaryota</taxon>
        <taxon>Metazoa</taxon>
        <taxon>Ecdysozoa</taxon>
        <taxon>Arthropoda</taxon>
        <taxon>Hexapoda</taxon>
        <taxon>Collembola</taxon>
        <taxon>Symphypleona</taxon>
        <taxon>Sminthuridae</taxon>
        <taxon>Allacma</taxon>
    </lineage>
</organism>
<name>A0A8J2KH39_9HEXA</name>
<proteinExistence type="predicted"/>